<proteinExistence type="evidence at transcript level"/>
<feature type="domain" description="TPX2 C-terminal" evidence="13">
    <location>
        <begin position="537"/>
        <end position="584"/>
    </location>
</feature>
<gene>
    <name evidence="17" type="primary">tpx2</name>
</gene>
<sequence length="743" mass="85280">MAAWNYDAPTHIDFCNLDDQDDLHVDYWFDKQAENEVGINQATPPAESKNLVVQLPHVPCKSSLVQAAQSPKGQLLPKEGESAEEQIDGTVGSVPSNVVTSLSVWRTTSAAPARGTPVRRSARRPPGQVKKQLAELRADRRFQDPATGAPVSKKAKLNPKAKTSVSRVGSLRQSQSSAQTRQAMPSTPTVLKRQQHMGAKGKSTEELEMEKISQFQKEFAEQRKLNEETLKAAICGTSQHSKLMRIPATKPMDIQFHTDKRIKAHGETQVYKEVNFTNELRKHPQSPMRALKGSTVPKPFNLSCGSKRKHTDMESKAYVSVAQQVEEFQRRTPSRYHLRSKQLVEEGPHRVPMKMKLTKPLTPLLTTKGRAREATCKSTAEIEAEEVEKIQSYRFKAQELNPRILEGGPIVPKKPPVKEPTEPIGFRLETDNRIRKREENRKPEDQEQYLFHPRPCPIRILEDVVGVPEKRKLPLTVPHSPVFAVKSRVRIPLKEEQEEKLVKQIKINTMPHCAVPFKPKPLEEKNVEIQPFSFEARDKERQTLKEKKLQEIRKEMAEVPTFKAQPLPDFDLAQLPEKVVKSPTKLQPFHLRIEERGVVRAERWTQMMKEELRQQKEAACFKANPSSAIYREPFVPKKAERSLTEKLSASVVQESFELATEKRAKERMEFEKYKADKEVMREQAEQEKQNRKEEQERKEIAQLRHDQIHKANPVRHYKKVEIQPSEQQLTVPTTPNFSDRFRL</sequence>
<evidence type="ECO:0000256" key="11">
    <source>
        <dbReference type="ARBA" id="ARBA00023306"/>
    </source>
</evidence>
<dbReference type="EMBL" id="JW864372">
    <property type="protein sequence ID" value="AFO96889.1"/>
    <property type="molecule type" value="mRNA"/>
</dbReference>
<keyword evidence="10" id="KW-0539">Nucleus</keyword>
<feature type="domain" description="TPX2 C-terminal" evidence="13">
    <location>
        <begin position="656"/>
        <end position="730"/>
    </location>
</feature>
<feature type="compositionally biased region" description="Polar residues" evidence="12">
    <location>
        <begin position="724"/>
        <end position="737"/>
    </location>
</feature>
<comment type="subcellular location">
    <subcellularLocation>
        <location evidence="2">Cytoplasm</location>
        <location evidence="2">Cytoskeleton</location>
        <location evidence="2">Spindle pole</location>
    </subcellularLocation>
    <subcellularLocation>
        <location evidence="1">Nucleus</location>
    </subcellularLocation>
</comment>
<dbReference type="PANTHER" id="PTHR14326:SF44">
    <property type="entry name" value="TARGETING PROTEIN FOR XKLP2"/>
    <property type="match status" value="1"/>
</dbReference>
<evidence type="ECO:0000256" key="5">
    <source>
        <dbReference type="ARBA" id="ARBA00022553"/>
    </source>
</evidence>
<reference evidence="18" key="1">
    <citation type="journal article" date="2006" name="Science">
        <title>Ancient noncoding elements conserved in the human genome.</title>
        <authorList>
            <person name="Venkatesh B."/>
            <person name="Kirkness E.F."/>
            <person name="Loh Y.H."/>
            <person name="Halpern A.L."/>
            <person name="Lee A.P."/>
            <person name="Johnson J."/>
            <person name="Dandona N."/>
            <person name="Viswanathan L.D."/>
            <person name="Tay A."/>
            <person name="Venter J.C."/>
            <person name="Strausberg R.L."/>
            <person name="Brenner S."/>
        </authorList>
    </citation>
    <scope>NUCLEOTIDE SEQUENCE [LARGE SCALE GENOMIC DNA]</scope>
</reference>
<evidence type="ECO:0000313" key="16">
    <source>
        <dbReference type="EMBL" id="AFO96889.1"/>
    </source>
</evidence>
<evidence type="ECO:0000256" key="2">
    <source>
        <dbReference type="ARBA" id="ARBA00004647"/>
    </source>
</evidence>
<dbReference type="OrthoDB" id="1684416at2759"/>
<evidence type="ECO:0000259" key="13">
    <source>
        <dbReference type="Pfam" id="PF06886"/>
    </source>
</evidence>
<evidence type="ECO:0000256" key="3">
    <source>
        <dbReference type="ARBA" id="ARBA00005885"/>
    </source>
</evidence>
<keyword evidence="8" id="KW-0498">Mitosis</keyword>
<keyword evidence="11" id="KW-0131">Cell cycle</keyword>
<keyword evidence="5" id="KW-0597">Phosphoprotein</keyword>
<dbReference type="InterPro" id="IPR015128">
    <property type="entry name" value="Aurora-A-bd"/>
</dbReference>
<dbReference type="GO" id="GO:0000922">
    <property type="term" value="C:spindle pole"/>
    <property type="evidence" value="ECO:0007669"/>
    <property type="project" value="UniProtKB-SubCell"/>
</dbReference>
<accession>V9KF37</accession>
<evidence type="ECO:0000256" key="6">
    <source>
        <dbReference type="ARBA" id="ARBA00022618"/>
    </source>
</evidence>
<feature type="region of interest" description="Disordered" evidence="12">
    <location>
        <begin position="108"/>
        <end position="207"/>
    </location>
</feature>
<evidence type="ECO:0000256" key="8">
    <source>
        <dbReference type="ARBA" id="ARBA00022776"/>
    </source>
</evidence>
<dbReference type="GO" id="GO:0005634">
    <property type="term" value="C:nucleus"/>
    <property type="evidence" value="ECO:0007669"/>
    <property type="project" value="UniProtKB-SubCell"/>
</dbReference>
<dbReference type="Proteomes" id="UP000314986">
    <property type="component" value="Unassembled WGS sequence"/>
</dbReference>
<feature type="compositionally biased region" description="Low complexity" evidence="12">
    <location>
        <begin position="170"/>
        <end position="183"/>
    </location>
</feature>
<dbReference type="GeneID" id="103186249"/>
<keyword evidence="18" id="KW-1185">Reference proteome</keyword>
<dbReference type="Pfam" id="PF06886">
    <property type="entry name" value="TPX2"/>
    <property type="match status" value="2"/>
</dbReference>
<keyword evidence="6" id="KW-0132">Cell division</keyword>
<protein>
    <submittedName>
        <fullName evidence="17">TPX2 microtubule nucleation factor</fullName>
    </submittedName>
    <submittedName>
        <fullName evidence="16">Targeting protein for Xklp2</fullName>
    </submittedName>
</protein>
<dbReference type="PANTHER" id="PTHR14326">
    <property type="entry name" value="TARGETING PROTEIN FOR XKLP2"/>
    <property type="match status" value="1"/>
</dbReference>
<reference evidence="16 18" key="3">
    <citation type="journal article" date="2014" name="Nature">
        <title>Elephant shark genome provides unique insights into gnathostome evolution.</title>
        <authorList>
            <consortium name="International Elephant Shark Genome Sequencing Consortium"/>
            <person name="Venkatesh B."/>
            <person name="Lee A.P."/>
            <person name="Ravi V."/>
            <person name="Maurya A.K."/>
            <person name="Lian M.M."/>
            <person name="Swann J.B."/>
            <person name="Ohta Y."/>
            <person name="Flajnik M.F."/>
            <person name="Sutoh Y."/>
            <person name="Kasahara M."/>
            <person name="Hoon S."/>
            <person name="Gangu V."/>
            <person name="Roy S.W."/>
            <person name="Irimia M."/>
            <person name="Korzh V."/>
            <person name="Kondrychyn I."/>
            <person name="Lim Z.W."/>
            <person name="Tay B.H."/>
            <person name="Tohari S."/>
            <person name="Kong K.W."/>
            <person name="Ho S."/>
            <person name="Lorente-Galdos B."/>
            <person name="Quilez J."/>
            <person name="Marques-Bonet T."/>
            <person name="Raney B.J."/>
            <person name="Ingham P.W."/>
            <person name="Tay A."/>
            <person name="Hillier L.W."/>
            <person name="Minx P."/>
            <person name="Boehm T."/>
            <person name="Wilson R.K."/>
            <person name="Brenner S."/>
            <person name="Warren W.C."/>
        </authorList>
    </citation>
    <scope>NUCLEOTIDE SEQUENCE</scope>
    <source>
        <tissue evidence="16">Intestine</tissue>
    </source>
</reference>
<dbReference type="Ensembl" id="ENSCMIT00000035979.1">
    <property type="protein sequence ID" value="ENSCMIP00000035452.1"/>
    <property type="gene ID" value="ENSCMIG00000014990.1"/>
</dbReference>
<evidence type="ECO:0000256" key="7">
    <source>
        <dbReference type="ARBA" id="ARBA00022701"/>
    </source>
</evidence>
<evidence type="ECO:0000256" key="12">
    <source>
        <dbReference type="SAM" id="MobiDB-lite"/>
    </source>
</evidence>
<evidence type="ECO:0000313" key="18">
    <source>
        <dbReference type="Proteomes" id="UP000314986"/>
    </source>
</evidence>
<dbReference type="KEGG" id="cmk:103186249"/>
<dbReference type="Pfam" id="PF12214">
    <property type="entry name" value="TPX2_importin"/>
    <property type="match status" value="1"/>
</dbReference>
<dbReference type="STRING" id="7868.ENSCMIP00000035452"/>
<dbReference type="GO" id="GO:0051301">
    <property type="term" value="P:cell division"/>
    <property type="evidence" value="ECO:0007669"/>
    <property type="project" value="UniProtKB-KW"/>
</dbReference>
<dbReference type="Pfam" id="PF09041">
    <property type="entry name" value="Aurora-A_bind"/>
    <property type="match status" value="1"/>
</dbReference>
<dbReference type="InterPro" id="IPR027330">
    <property type="entry name" value="TPX2_central_dom"/>
</dbReference>
<dbReference type="OMA" id="GRHTVSC"/>
<dbReference type="InterPro" id="IPR027329">
    <property type="entry name" value="TPX2_C"/>
</dbReference>
<feature type="domain" description="Aurora-A binding" evidence="14">
    <location>
        <begin position="3"/>
        <end position="36"/>
    </location>
</feature>
<evidence type="ECO:0000313" key="17">
    <source>
        <dbReference type="Ensembl" id="ENSCMIP00000035452.1"/>
    </source>
</evidence>
<evidence type="ECO:0000256" key="10">
    <source>
        <dbReference type="ARBA" id="ARBA00023242"/>
    </source>
</evidence>
<name>V9KF37_CALMI</name>
<feature type="region of interest" description="Disordered" evidence="12">
    <location>
        <begin position="675"/>
        <end position="743"/>
    </location>
</feature>
<evidence type="ECO:0000259" key="14">
    <source>
        <dbReference type="Pfam" id="PF09041"/>
    </source>
</evidence>
<dbReference type="AlphaFoldDB" id="V9KF37"/>
<feature type="domain" description="TPX2 central" evidence="15">
    <location>
        <begin position="355"/>
        <end position="483"/>
    </location>
</feature>
<reference evidence="18" key="2">
    <citation type="journal article" date="2007" name="PLoS Biol.">
        <title>Survey sequencing and comparative analysis of the elephant shark (Callorhinchus milii) genome.</title>
        <authorList>
            <person name="Venkatesh B."/>
            <person name="Kirkness E.F."/>
            <person name="Loh Y.H."/>
            <person name="Halpern A.L."/>
            <person name="Lee A.P."/>
            <person name="Johnson J."/>
            <person name="Dandona N."/>
            <person name="Viswanathan L.D."/>
            <person name="Tay A."/>
            <person name="Venter J.C."/>
            <person name="Strausberg R.L."/>
            <person name="Brenner S."/>
        </authorList>
    </citation>
    <scope>NUCLEOTIDE SEQUENCE [LARGE SCALE GENOMIC DNA]</scope>
</reference>
<dbReference type="GO" id="GO:0060236">
    <property type="term" value="P:regulation of mitotic spindle organization"/>
    <property type="evidence" value="ECO:0007669"/>
    <property type="project" value="InterPro"/>
</dbReference>
<organism evidence="16">
    <name type="scientific">Callorhinchus milii</name>
    <name type="common">Ghost shark</name>
    <dbReference type="NCBI Taxonomy" id="7868"/>
    <lineage>
        <taxon>Eukaryota</taxon>
        <taxon>Metazoa</taxon>
        <taxon>Chordata</taxon>
        <taxon>Craniata</taxon>
        <taxon>Vertebrata</taxon>
        <taxon>Chondrichthyes</taxon>
        <taxon>Holocephali</taxon>
        <taxon>Chimaeriformes</taxon>
        <taxon>Callorhinchidae</taxon>
        <taxon>Callorhinchus</taxon>
    </lineage>
</organism>
<feature type="compositionally biased region" description="Basic and acidic residues" evidence="12">
    <location>
        <begin position="675"/>
        <end position="709"/>
    </location>
</feature>
<keyword evidence="9" id="KW-0206">Cytoskeleton</keyword>
<evidence type="ECO:0000259" key="15">
    <source>
        <dbReference type="Pfam" id="PF12214"/>
    </source>
</evidence>
<evidence type="ECO:0000256" key="1">
    <source>
        <dbReference type="ARBA" id="ARBA00004123"/>
    </source>
</evidence>
<feature type="compositionally biased region" description="Basic and acidic residues" evidence="12">
    <location>
        <begin position="132"/>
        <end position="143"/>
    </location>
</feature>
<dbReference type="InterPro" id="IPR009675">
    <property type="entry name" value="TPX2_fam"/>
</dbReference>
<dbReference type="GeneTree" id="ENSGT00390000009842"/>
<feature type="region of interest" description="Disordered" evidence="12">
    <location>
        <begin position="284"/>
        <end position="308"/>
    </location>
</feature>
<keyword evidence="7" id="KW-0493">Microtubule</keyword>
<evidence type="ECO:0000256" key="9">
    <source>
        <dbReference type="ARBA" id="ARBA00023212"/>
    </source>
</evidence>
<reference evidence="17" key="4">
    <citation type="submission" date="2025-05" db="UniProtKB">
        <authorList>
            <consortium name="Ensembl"/>
        </authorList>
    </citation>
    <scope>IDENTIFICATION</scope>
</reference>
<keyword evidence="4" id="KW-0963">Cytoplasm</keyword>
<dbReference type="GO" id="GO:0005874">
    <property type="term" value="C:microtubule"/>
    <property type="evidence" value="ECO:0007669"/>
    <property type="project" value="UniProtKB-KW"/>
</dbReference>
<dbReference type="CTD" id="22974"/>
<comment type="similarity">
    <text evidence="3">Belongs to the TPX2 family.</text>
</comment>
<evidence type="ECO:0000256" key="4">
    <source>
        <dbReference type="ARBA" id="ARBA00022490"/>
    </source>
</evidence>